<accession>A0A4C1VH63</accession>
<comment type="caution">
    <text evidence="2">The sequence shown here is derived from an EMBL/GenBank/DDBJ whole genome shotgun (WGS) entry which is preliminary data.</text>
</comment>
<proteinExistence type="predicted"/>
<dbReference type="EMBL" id="BGZK01000339">
    <property type="protein sequence ID" value="GBP37811.1"/>
    <property type="molecule type" value="Genomic_DNA"/>
</dbReference>
<feature type="region of interest" description="Disordered" evidence="1">
    <location>
        <begin position="1"/>
        <end position="47"/>
    </location>
</feature>
<evidence type="ECO:0000313" key="2">
    <source>
        <dbReference type="EMBL" id="GBP37811.1"/>
    </source>
</evidence>
<gene>
    <name evidence="2" type="ORF">EVAR_21654_1</name>
</gene>
<reference evidence="2 3" key="1">
    <citation type="journal article" date="2019" name="Commun. Biol.">
        <title>The bagworm genome reveals a unique fibroin gene that provides high tensile strength.</title>
        <authorList>
            <person name="Kono N."/>
            <person name="Nakamura H."/>
            <person name="Ohtoshi R."/>
            <person name="Tomita M."/>
            <person name="Numata K."/>
            <person name="Arakawa K."/>
        </authorList>
    </citation>
    <scope>NUCLEOTIDE SEQUENCE [LARGE SCALE GENOMIC DNA]</scope>
</reference>
<evidence type="ECO:0000256" key="1">
    <source>
        <dbReference type="SAM" id="MobiDB-lite"/>
    </source>
</evidence>
<name>A0A4C1VH63_EUMVA</name>
<dbReference type="Proteomes" id="UP000299102">
    <property type="component" value="Unassembled WGS sequence"/>
</dbReference>
<feature type="region of interest" description="Disordered" evidence="1">
    <location>
        <begin position="81"/>
        <end position="103"/>
    </location>
</feature>
<evidence type="ECO:0000313" key="3">
    <source>
        <dbReference type="Proteomes" id="UP000299102"/>
    </source>
</evidence>
<sequence>MPFPVLGRRRRFERGQRLGAAGGGGGRSGFRVRNSRRSRSTSSRGRKYLVPLRIGGARTYDSDPVLGRGEPVTKTEYLARRQRAGHASRMWQPTAAASAGHKRTVSVRDFF</sequence>
<organism evidence="2 3">
    <name type="scientific">Eumeta variegata</name>
    <name type="common">Bagworm moth</name>
    <name type="synonym">Eumeta japonica</name>
    <dbReference type="NCBI Taxonomy" id="151549"/>
    <lineage>
        <taxon>Eukaryota</taxon>
        <taxon>Metazoa</taxon>
        <taxon>Ecdysozoa</taxon>
        <taxon>Arthropoda</taxon>
        <taxon>Hexapoda</taxon>
        <taxon>Insecta</taxon>
        <taxon>Pterygota</taxon>
        <taxon>Neoptera</taxon>
        <taxon>Endopterygota</taxon>
        <taxon>Lepidoptera</taxon>
        <taxon>Glossata</taxon>
        <taxon>Ditrysia</taxon>
        <taxon>Tineoidea</taxon>
        <taxon>Psychidae</taxon>
        <taxon>Oiketicinae</taxon>
        <taxon>Eumeta</taxon>
    </lineage>
</organism>
<dbReference type="AlphaFoldDB" id="A0A4C1VH63"/>
<feature type="compositionally biased region" description="Basic residues" evidence="1">
    <location>
        <begin position="33"/>
        <end position="47"/>
    </location>
</feature>
<keyword evidence="3" id="KW-1185">Reference proteome</keyword>
<protein>
    <submittedName>
        <fullName evidence="2">Uncharacterized protein</fullName>
    </submittedName>
</protein>